<dbReference type="AlphaFoldDB" id="A0A518BSG9"/>
<dbReference type="Proteomes" id="UP000316921">
    <property type="component" value="Chromosome"/>
</dbReference>
<dbReference type="KEGG" id="pbap:Pla133_50370"/>
<dbReference type="EMBL" id="CP036287">
    <property type="protein sequence ID" value="QDU69914.1"/>
    <property type="molecule type" value="Genomic_DNA"/>
</dbReference>
<accession>A0A518BSG9</accession>
<keyword evidence="3" id="KW-1185">Reference proteome</keyword>
<feature type="region of interest" description="Disordered" evidence="1">
    <location>
        <begin position="1"/>
        <end position="46"/>
    </location>
</feature>
<proteinExistence type="predicted"/>
<feature type="compositionally biased region" description="Low complexity" evidence="1">
    <location>
        <begin position="1"/>
        <end position="18"/>
    </location>
</feature>
<evidence type="ECO:0000313" key="3">
    <source>
        <dbReference type="Proteomes" id="UP000316921"/>
    </source>
</evidence>
<organism evidence="2 3">
    <name type="scientific">Engelhardtia mirabilis</name>
    <dbReference type="NCBI Taxonomy" id="2528011"/>
    <lineage>
        <taxon>Bacteria</taxon>
        <taxon>Pseudomonadati</taxon>
        <taxon>Planctomycetota</taxon>
        <taxon>Planctomycetia</taxon>
        <taxon>Planctomycetia incertae sedis</taxon>
        <taxon>Engelhardtia</taxon>
    </lineage>
</organism>
<protein>
    <submittedName>
        <fullName evidence="2">Uncharacterized protein</fullName>
    </submittedName>
</protein>
<gene>
    <name evidence="2" type="ORF">Pla133_50370</name>
</gene>
<sequence>MLLAASADAESSASPAASTDLGSGLTAPASANVEPTISPADLNHPDRLGRASLTSRILSTQNPVQNNSAALRLSLAALVLAGAAACSSTPADGAHTAHSEHGSSAPAAEVVAGIPIKPGFAIREGESGFPWVFFAGSDELHAFDAGDEPGENVTVFVGGVGVRSTEKSTIRAYAATREGYVARIAGDFTWIFPAGSADLAAFDRDGEPNEQATMYLGGKPFRSTHLETLRAYEQTATGFVVREGEDGFTWVFRAGSPELAAFDGGDVPAENSTLFINGKGYRSAELDDLRAYQAARN</sequence>
<evidence type="ECO:0000313" key="2">
    <source>
        <dbReference type="EMBL" id="QDU69914.1"/>
    </source>
</evidence>
<evidence type="ECO:0000256" key="1">
    <source>
        <dbReference type="SAM" id="MobiDB-lite"/>
    </source>
</evidence>
<name>A0A518BSG9_9BACT</name>
<reference evidence="2 3" key="1">
    <citation type="submission" date="2019-02" db="EMBL/GenBank/DDBJ databases">
        <title>Deep-cultivation of Planctomycetes and their phenomic and genomic characterization uncovers novel biology.</title>
        <authorList>
            <person name="Wiegand S."/>
            <person name="Jogler M."/>
            <person name="Boedeker C."/>
            <person name="Pinto D."/>
            <person name="Vollmers J."/>
            <person name="Rivas-Marin E."/>
            <person name="Kohn T."/>
            <person name="Peeters S.H."/>
            <person name="Heuer A."/>
            <person name="Rast P."/>
            <person name="Oberbeckmann S."/>
            <person name="Bunk B."/>
            <person name="Jeske O."/>
            <person name="Meyerdierks A."/>
            <person name="Storesund J.E."/>
            <person name="Kallscheuer N."/>
            <person name="Luecker S."/>
            <person name="Lage O.M."/>
            <person name="Pohl T."/>
            <person name="Merkel B.J."/>
            <person name="Hornburger P."/>
            <person name="Mueller R.-W."/>
            <person name="Bruemmer F."/>
            <person name="Labrenz M."/>
            <person name="Spormann A.M."/>
            <person name="Op den Camp H."/>
            <person name="Overmann J."/>
            <person name="Amann R."/>
            <person name="Jetten M.S.M."/>
            <person name="Mascher T."/>
            <person name="Medema M.H."/>
            <person name="Devos D.P."/>
            <person name="Kaster A.-K."/>
            <person name="Ovreas L."/>
            <person name="Rohde M."/>
            <person name="Galperin M.Y."/>
            <person name="Jogler C."/>
        </authorList>
    </citation>
    <scope>NUCLEOTIDE SEQUENCE [LARGE SCALE GENOMIC DNA]</scope>
    <source>
        <strain evidence="2 3">Pla133</strain>
    </source>
</reference>